<dbReference type="OrthoDB" id="9996127at2759"/>
<name>A0A4Y2Q756_ARAVE</name>
<evidence type="ECO:0000313" key="3">
    <source>
        <dbReference type="Proteomes" id="UP000499080"/>
    </source>
</evidence>
<accession>A0A4Y2Q756</accession>
<dbReference type="EMBL" id="BGPR01013065">
    <property type="protein sequence ID" value="GBN59092.1"/>
    <property type="molecule type" value="Genomic_DNA"/>
</dbReference>
<comment type="caution">
    <text evidence="2">The sequence shown here is derived from an EMBL/GenBank/DDBJ whole genome shotgun (WGS) entry which is preliminary data.</text>
</comment>
<dbReference type="AlphaFoldDB" id="A0A4Y2Q756"/>
<gene>
    <name evidence="2" type="ORF">AVEN_125307_1</name>
</gene>
<proteinExistence type="predicted"/>
<protein>
    <submittedName>
        <fullName evidence="2">Uncharacterized protein</fullName>
    </submittedName>
</protein>
<feature type="region of interest" description="Disordered" evidence="1">
    <location>
        <begin position="74"/>
        <end position="94"/>
    </location>
</feature>
<organism evidence="2 3">
    <name type="scientific">Araneus ventricosus</name>
    <name type="common">Orbweaver spider</name>
    <name type="synonym">Epeira ventricosa</name>
    <dbReference type="NCBI Taxonomy" id="182803"/>
    <lineage>
        <taxon>Eukaryota</taxon>
        <taxon>Metazoa</taxon>
        <taxon>Ecdysozoa</taxon>
        <taxon>Arthropoda</taxon>
        <taxon>Chelicerata</taxon>
        <taxon>Arachnida</taxon>
        <taxon>Araneae</taxon>
        <taxon>Araneomorphae</taxon>
        <taxon>Entelegynae</taxon>
        <taxon>Araneoidea</taxon>
        <taxon>Araneidae</taxon>
        <taxon>Araneus</taxon>
    </lineage>
</organism>
<reference evidence="2 3" key="1">
    <citation type="journal article" date="2019" name="Sci. Rep.">
        <title>Orb-weaving spider Araneus ventricosus genome elucidates the spidroin gene catalogue.</title>
        <authorList>
            <person name="Kono N."/>
            <person name="Nakamura H."/>
            <person name="Ohtoshi R."/>
            <person name="Moran D.A.P."/>
            <person name="Shinohara A."/>
            <person name="Yoshida Y."/>
            <person name="Fujiwara M."/>
            <person name="Mori M."/>
            <person name="Tomita M."/>
            <person name="Arakawa K."/>
        </authorList>
    </citation>
    <scope>NUCLEOTIDE SEQUENCE [LARGE SCALE GENOMIC DNA]</scope>
</reference>
<keyword evidence="3" id="KW-1185">Reference proteome</keyword>
<sequence>MPGRLRRITSRWPNGYFLFSKLKEHLSGTRYSSESDVKTVVENCLNGQDVSTGLIFAKASHIVWPPSRWQKLDSEMTQTDRQPFPCPRRSWEAE</sequence>
<dbReference type="Proteomes" id="UP000499080">
    <property type="component" value="Unassembled WGS sequence"/>
</dbReference>
<evidence type="ECO:0000256" key="1">
    <source>
        <dbReference type="SAM" id="MobiDB-lite"/>
    </source>
</evidence>
<evidence type="ECO:0000313" key="2">
    <source>
        <dbReference type="EMBL" id="GBN59092.1"/>
    </source>
</evidence>